<organism evidence="3 4">
    <name type="scientific">Nicotiana attenuata</name>
    <name type="common">Coyote tobacco</name>
    <dbReference type="NCBI Taxonomy" id="49451"/>
    <lineage>
        <taxon>Eukaryota</taxon>
        <taxon>Viridiplantae</taxon>
        <taxon>Streptophyta</taxon>
        <taxon>Embryophyta</taxon>
        <taxon>Tracheophyta</taxon>
        <taxon>Spermatophyta</taxon>
        <taxon>Magnoliopsida</taxon>
        <taxon>eudicotyledons</taxon>
        <taxon>Gunneridae</taxon>
        <taxon>Pentapetalae</taxon>
        <taxon>asterids</taxon>
        <taxon>lamiids</taxon>
        <taxon>Solanales</taxon>
        <taxon>Solanaceae</taxon>
        <taxon>Nicotianoideae</taxon>
        <taxon>Nicotianeae</taxon>
        <taxon>Nicotiana</taxon>
    </lineage>
</organism>
<sequence>MVRPKPNAPPIDKGKGKATAPAKGKTSSTPLPKIIRAVTAMAATRPRPQGQREYGIKSIPPSTKAWYKIYRPKHMHLDLAIDECCLRANYVFGNLGDINVSLVREFYARYDLNDPEQYVPIRGRLIDFSVTTLYNCLGTPDVPHEPLGNFIGHPTYRELRHNLCGVNFVAAWVRDKMTGRLRKFPKKKMKLEAQVLLKLINTRLLPCNHDTLIGRERSKRIDRLFFDNMITRYLRKEEVEEELEFYIVIPAPLRGTDITSIRPKKENDMNTLTCAERNARDDRFMAHFYGMLNLQLQIRGRPATQEERANLHDEGQRLPEDEDVNTLNEGDELGDDDED</sequence>
<dbReference type="Proteomes" id="UP000187609">
    <property type="component" value="Unassembled WGS sequence"/>
</dbReference>
<gene>
    <name evidence="3" type="ORF">A4A49_51234</name>
</gene>
<feature type="region of interest" description="Disordered" evidence="1">
    <location>
        <begin position="307"/>
        <end position="339"/>
    </location>
</feature>
<feature type="compositionally biased region" description="Low complexity" evidence="1">
    <location>
        <begin position="17"/>
        <end position="29"/>
    </location>
</feature>
<comment type="caution">
    <text evidence="3">The sequence shown here is derived from an EMBL/GenBank/DDBJ whole genome shotgun (WGS) entry which is preliminary data.</text>
</comment>
<feature type="domain" description="Putative plant transposon protein" evidence="2">
    <location>
        <begin position="95"/>
        <end position="215"/>
    </location>
</feature>
<name>A0A314L464_NICAT</name>
<dbReference type="Gramene" id="OIT36501">
    <property type="protein sequence ID" value="OIT36501"/>
    <property type="gene ID" value="A4A49_51234"/>
</dbReference>
<dbReference type="InterPro" id="IPR046796">
    <property type="entry name" value="Transposase_32_dom"/>
</dbReference>
<feature type="region of interest" description="Disordered" evidence="1">
    <location>
        <begin position="1"/>
        <end position="30"/>
    </location>
</feature>
<proteinExistence type="predicted"/>
<feature type="compositionally biased region" description="Basic and acidic residues" evidence="1">
    <location>
        <begin position="307"/>
        <end position="319"/>
    </location>
</feature>
<keyword evidence="4" id="KW-1185">Reference proteome</keyword>
<evidence type="ECO:0000256" key="1">
    <source>
        <dbReference type="SAM" id="MobiDB-lite"/>
    </source>
</evidence>
<evidence type="ECO:0000313" key="3">
    <source>
        <dbReference type="EMBL" id="OIT36501.1"/>
    </source>
</evidence>
<feature type="compositionally biased region" description="Acidic residues" evidence="1">
    <location>
        <begin position="320"/>
        <end position="339"/>
    </location>
</feature>
<dbReference type="AlphaFoldDB" id="A0A314L464"/>
<accession>A0A314L464</accession>
<protein>
    <recommendedName>
        <fullName evidence="2">Putative plant transposon protein domain-containing protein</fullName>
    </recommendedName>
</protein>
<reference evidence="3" key="1">
    <citation type="submission" date="2016-11" db="EMBL/GenBank/DDBJ databases">
        <title>The genome of Nicotiana attenuata.</title>
        <authorList>
            <person name="Xu S."/>
            <person name="Brockmoeller T."/>
            <person name="Gaquerel E."/>
            <person name="Navarro A."/>
            <person name="Kuhl H."/>
            <person name="Gase K."/>
            <person name="Ling Z."/>
            <person name="Zhou W."/>
            <person name="Kreitzer C."/>
            <person name="Stanke M."/>
            <person name="Tang H."/>
            <person name="Lyons E."/>
            <person name="Pandey P."/>
            <person name="Pandey S.P."/>
            <person name="Timmermann B."/>
            <person name="Baldwin I.T."/>
        </authorList>
    </citation>
    <scope>NUCLEOTIDE SEQUENCE [LARGE SCALE GENOMIC DNA]</scope>
    <source>
        <strain evidence="3">UT</strain>
    </source>
</reference>
<dbReference type="EMBL" id="MJEQ01000427">
    <property type="protein sequence ID" value="OIT36501.1"/>
    <property type="molecule type" value="Genomic_DNA"/>
</dbReference>
<evidence type="ECO:0000259" key="2">
    <source>
        <dbReference type="Pfam" id="PF20167"/>
    </source>
</evidence>
<evidence type="ECO:0000313" key="4">
    <source>
        <dbReference type="Proteomes" id="UP000187609"/>
    </source>
</evidence>
<dbReference type="Pfam" id="PF20167">
    <property type="entry name" value="Transposase_32"/>
    <property type="match status" value="1"/>
</dbReference>